<proteinExistence type="predicted"/>
<dbReference type="EMBL" id="CP028844">
    <property type="protein sequence ID" value="AWB25224.1"/>
    <property type="molecule type" value="Genomic_DNA"/>
</dbReference>
<organism evidence="1 2">
    <name type="scientific">Methylobacterium currus</name>
    <dbReference type="NCBI Taxonomy" id="2051553"/>
    <lineage>
        <taxon>Bacteria</taxon>
        <taxon>Pseudomonadati</taxon>
        <taxon>Pseudomonadota</taxon>
        <taxon>Alphaproteobacteria</taxon>
        <taxon>Hyphomicrobiales</taxon>
        <taxon>Methylobacteriaceae</taxon>
        <taxon>Methylobacterium</taxon>
    </lineage>
</organism>
<dbReference type="KEGG" id="mee:DA075_30270"/>
<dbReference type="OrthoDB" id="2065409at2"/>
<reference evidence="1 2" key="1">
    <citation type="submission" date="2018-04" db="EMBL/GenBank/DDBJ databases">
        <title>Methylobacterium sp. PR1016A genome.</title>
        <authorList>
            <person name="Park W."/>
        </authorList>
    </citation>
    <scope>NUCLEOTIDE SEQUENCE [LARGE SCALE GENOMIC DNA]</scope>
    <source>
        <strain evidence="1 2">PR1016A</strain>
    </source>
</reference>
<name>A0A2R4WUK8_9HYPH</name>
<keyword evidence="2" id="KW-1185">Reference proteome</keyword>
<gene>
    <name evidence="1" type="ORF">DA075_30270</name>
</gene>
<accession>A0A2R4WUK8</accession>
<evidence type="ECO:0000313" key="2">
    <source>
        <dbReference type="Proteomes" id="UP000244755"/>
    </source>
</evidence>
<dbReference type="AlphaFoldDB" id="A0A2R4WUK8"/>
<sequence length="70" mass="8181">MKKGVREIARELGLSRNTVRCYLREEQAVRYAPPTGRSPTRHSTMVRRASDWQKDELRIEEVQLGRRAGQ</sequence>
<dbReference type="Proteomes" id="UP000244755">
    <property type="component" value="Chromosome 2"/>
</dbReference>
<evidence type="ECO:0000313" key="1">
    <source>
        <dbReference type="EMBL" id="AWB25224.1"/>
    </source>
</evidence>
<protein>
    <recommendedName>
        <fullName evidence="3">HTH IS21-type domain-containing protein</fullName>
    </recommendedName>
</protein>
<evidence type="ECO:0008006" key="3">
    <source>
        <dbReference type="Google" id="ProtNLM"/>
    </source>
</evidence>